<gene>
    <name evidence="5" type="ORF">GCM10009757_42200</name>
</gene>
<dbReference type="InterPro" id="IPR011055">
    <property type="entry name" value="Dup_hybrid_motif"/>
</dbReference>
<dbReference type="InterPro" id="IPR016047">
    <property type="entry name" value="M23ase_b-sheet_dom"/>
</dbReference>
<dbReference type="InterPro" id="IPR050570">
    <property type="entry name" value="Cell_wall_metabolism_enzyme"/>
</dbReference>
<dbReference type="InterPro" id="IPR010618">
    <property type="entry name" value="RPF"/>
</dbReference>
<dbReference type="SUPFAM" id="SSF53955">
    <property type="entry name" value="Lysozyme-like"/>
    <property type="match status" value="1"/>
</dbReference>
<dbReference type="InterPro" id="IPR023346">
    <property type="entry name" value="Lysozyme-like_dom_sf"/>
</dbReference>
<dbReference type="SUPFAM" id="SSF54106">
    <property type="entry name" value="LysM domain"/>
    <property type="match status" value="1"/>
</dbReference>
<accession>A0ABP5H2W7</accession>
<dbReference type="CDD" id="cd13925">
    <property type="entry name" value="RPF"/>
    <property type="match status" value="1"/>
</dbReference>
<dbReference type="CDD" id="cd12797">
    <property type="entry name" value="M23_peptidase"/>
    <property type="match status" value="1"/>
</dbReference>
<dbReference type="Pfam" id="PF06737">
    <property type="entry name" value="Transglycosylas"/>
    <property type="match status" value="1"/>
</dbReference>
<comment type="similarity">
    <text evidence="1">Belongs to the transglycosylase family. Rpf subfamily.</text>
</comment>
<dbReference type="Proteomes" id="UP001403094">
    <property type="component" value="Unassembled WGS sequence"/>
</dbReference>
<dbReference type="SMART" id="SM00257">
    <property type="entry name" value="LysM"/>
    <property type="match status" value="1"/>
</dbReference>
<dbReference type="CDD" id="cd00118">
    <property type="entry name" value="LysM"/>
    <property type="match status" value="1"/>
</dbReference>
<dbReference type="SUPFAM" id="SSF51261">
    <property type="entry name" value="Duplicated hybrid motif"/>
    <property type="match status" value="1"/>
</dbReference>
<evidence type="ECO:0000256" key="2">
    <source>
        <dbReference type="ARBA" id="ARBA00022801"/>
    </source>
</evidence>
<dbReference type="EMBL" id="BAAANQ010000009">
    <property type="protein sequence ID" value="GAA2060158.1"/>
    <property type="molecule type" value="Genomic_DNA"/>
</dbReference>
<dbReference type="InterPro" id="IPR018392">
    <property type="entry name" value="LysM"/>
</dbReference>
<dbReference type="PANTHER" id="PTHR21666:SF270">
    <property type="entry name" value="MUREIN HYDROLASE ACTIVATOR ENVC"/>
    <property type="match status" value="1"/>
</dbReference>
<dbReference type="Pfam" id="PF01551">
    <property type="entry name" value="Peptidase_M23"/>
    <property type="match status" value="1"/>
</dbReference>
<dbReference type="PROSITE" id="PS51782">
    <property type="entry name" value="LYSM"/>
    <property type="match status" value="1"/>
</dbReference>
<dbReference type="Gene3D" id="1.10.530.10">
    <property type="match status" value="1"/>
</dbReference>
<keyword evidence="6" id="KW-1185">Reference proteome</keyword>
<evidence type="ECO:0000256" key="1">
    <source>
        <dbReference type="ARBA" id="ARBA00010830"/>
    </source>
</evidence>
<feature type="domain" description="LysM" evidence="4">
    <location>
        <begin position="174"/>
        <end position="223"/>
    </location>
</feature>
<dbReference type="Gene3D" id="3.10.350.10">
    <property type="entry name" value="LysM domain"/>
    <property type="match status" value="1"/>
</dbReference>
<dbReference type="Gene3D" id="2.70.70.10">
    <property type="entry name" value="Glucose Permease (Domain IIA)"/>
    <property type="match status" value="1"/>
</dbReference>
<dbReference type="PANTHER" id="PTHR21666">
    <property type="entry name" value="PEPTIDASE-RELATED"/>
    <property type="match status" value="1"/>
</dbReference>
<comment type="caution">
    <text evidence="5">The sequence shown here is derived from an EMBL/GenBank/DDBJ whole genome shotgun (WGS) entry which is preliminary data.</text>
</comment>
<evidence type="ECO:0000259" key="4">
    <source>
        <dbReference type="PROSITE" id="PS51782"/>
    </source>
</evidence>
<sequence length="404" mass="41526">MASHGRHRRYKPSTVSRASLTVTASGAGLALPLISVAGAEAASVETWDKVAECESSGRWDVDTGNGYFGGLQFKQSTWEAFGGTAYAPRADQATKDQQIAVAEEVLDAQGPDAWPTCSGRAGLTRDGVEPALSPDGGAAERAGERTAAEAGPEAAPAGEVRTQAAGLTRTEAADPYEVVRGDTLSAIARTHEVTGGWQSLYDLNREVIGGNPDLIFPGQRLTLAGGGATDAPERARETPPAQSADPEPAPEPAPAPAPDPEPEPEPAPEAAGYSAPVDASTGTAYRTTGSLWSRGYHTGVDFPVSTGTSVKSVSAGTVVSAGWAGSFGYEVIVEHTDGKYSQYAHLSQISVSAGQPVSGGQQVGRAGSTGNSTGPHLHFEIRTGQGFGTDIDPVAYLRANGVTL</sequence>
<dbReference type="RefSeq" id="WP_346071400.1">
    <property type="nucleotide sequence ID" value="NZ_BAAANQ010000009.1"/>
</dbReference>
<dbReference type="Pfam" id="PF01476">
    <property type="entry name" value="LysM"/>
    <property type="match status" value="1"/>
</dbReference>
<feature type="compositionally biased region" description="Low complexity" evidence="3">
    <location>
        <begin position="148"/>
        <end position="159"/>
    </location>
</feature>
<evidence type="ECO:0000313" key="6">
    <source>
        <dbReference type="Proteomes" id="UP001403094"/>
    </source>
</evidence>
<keyword evidence="2" id="KW-0378">Hydrolase</keyword>
<organism evidence="5 6">
    <name type="scientific">Streptomyces cheonanensis</name>
    <dbReference type="NCBI Taxonomy" id="312720"/>
    <lineage>
        <taxon>Bacteria</taxon>
        <taxon>Bacillati</taxon>
        <taxon>Actinomycetota</taxon>
        <taxon>Actinomycetes</taxon>
        <taxon>Kitasatosporales</taxon>
        <taxon>Streptomycetaceae</taxon>
        <taxon>Streptomyces</taxon>
    </lineage>
</organism>
<protein>
    <recommendedName>
        <fullName evidence="4">LysM domain-containing protein</fullName>
    </recommendedName>
</protein>
<feature type="compositionally biased region" description="Pro residues" evidence="3">
    <location>
        <begin position="247"/>
        <end position="259"/>
    </location>
</feature>
<dbReference type="InterPro" id="IPR036779">
    <property type="entry name" value="LysM_dom_sf"/>
</dbReference>
<name>A0ABP5H2W7_9ACTN</name>
<evidence type="ECO:0000313" key="5">
    <source>
        <dbReference type="EMBL" id="GAA2060158.1"/>
    </source>
</evidence>
<proteinExistence type="inferred from homology"/>
<evidence type="ECO:0000256" key="3">
    <source>
        <dbReference type="SAM" id="MobiDB-lite"/>
    </source>
</evidence>
<reference evidence="6" key="1">
    <citation type="journal article" date="2019" name="Int. J. Syst. Evol. Microbiol.">
        <title>The Global Catalogue of Microorganisms (GCM) 10K type strain sequencing project: providing services to taxonomists for standard genome sequencing and annotation.</title>
        <authorList>
            <consortium name="The Broad Institute Genomics Platform"/>
            <consortium name="The Broad Institute Genome Sequencing Center for Infectious Disease"/>
            <person name="Wu L."/>
            <person name="Ma J."/>
        </authorList>
    </citation>
    <scope>NUCLEOTIDE SEQUENCE [LARGE SCALE GENOMIC DNA]</scope>
    <source>
        <strain evidence="6">JCM 14549</strain>
    </source>
</reference>
<feature type="region of interest" description="Disordered" evidence="3">
    <location>
        <begin position="119"/>
        <end position="162"/>
    </location>
</feature>
<feature type="region of interest" description="Disordered" evidence="3">
    <location>
        <begin position="219"/>
        <end position="281"/>
    </location>
</feature>